<keyword evidence="6 10" id="KW-0418">Kinase</keyword>
<accession>A0A0A0JLG2</accession>
<dbReference type="Pfam" id="PF13671">
    <property type="entry name" value="AAA_33"/>
    <property type="match status" value="1"/>
</dbReference>
<dbReference type="Gene3D" id="3.40.50.300">
    <property type="entry name" value="P-loop containing nucleotide triphosphate hydrolases"/>
    <property type="match status" value="1"/>
</dbReference>
<sequence>MSESTPESGQLGQGQQRHVIVMGVSGSGKSTIAEGIAERTGWVFGEADEFHPAANIAKMEAGTPLTDEDRWPWLEALNAWMRERAAAGESTVITCSALRRVYRDRLREGLDSLDFLHLDGPAEVIASRMEGRKGHFMPPELLQSQLDTLEALDPDESGVVLDLRHTPDELIDEALTWLNLPT</sequence>
<evidence type="ECO:0000313" key="11">
    <source>
        <dbReference type="EMBL" id="KGN37953.1"/>
    </source>
</evidence>
<comment type="similarity">
    <text evidence="2 10">Belongs to the gluconokinase GntK/GntV family.</text>
</comment>
<evidence type="ECO:0000256" key="3">
    <source>
        <dbReference type="ARBA" id="ARBA00012054"/>
    </source>
</evidence>
<name>A0A0A0JLG2_9MICO</name>
<dbReference type="Proteomes" id="UP000030011">
    <property type="component" value="Unassembled WGS sequence"/>
</dbReference>
<evidence type="ECO:0000256" key="5">
    <source>
        <dbReference type="ARBA" id="ARBA00022741"/>
    </source>
</evidence>
<dbReference type="GO" id="GO:0005524">
    <property type="term" value="F:ATP binding"/>
    <property type="evidence" value="ECO:0007669"/>
    <property type="project" value="UniProtKB-KW"/>
</dbReference>
<protein>
    <recommendedName>
        <fullName evidence="3 10">Gluconokinase</fullName>
        <ecNumber evidence="3 10">2.7.1.12</ecNumber>
    </recommendedName>
</protein>
<keyword evidence="12" id="KW-1185">Reference proteome</keyword>
<dbReference type="PANTHER" id="PTHR43442:SF3">
    <property type="entry name" value="GLUCONOKINASE-RELATED"/>
    <property type="match status" value="1"/>
</dbReference>
<dbReference type="InterPro" id="IPR006001">
    <property type="entry name" value="Therm_gnt_kin"/>
</dbReference>
<dbReference type="RefSeq" id="WP_211253484.1">
    <property type="nucleotide sequence ID" value="NZ_AVPK01000004.1"/>
</dbReference>
<reference evidence="11 12" key="1">
    <citation type="submission" date="2013-08" db="EMBL/GenBank/DDBJ databases">
        <title>The genome sequence of Knoellia subterranea.</title>
        <authorList>
            <person name="Zhu W."/>
            <person name="Wang G."/>
        </authorList>
    </citation>
    <scope>NUCLEOTIDE SEQUENCE [LARGE SCALE GENOMIC DNA]</scope>
    <source>
        <strain evidence="11 12">KCTC 19937</strain>
    </source>
</reference>
<evidence type="ECO:0000256" key="10">
    <source>
        <dbReference type="RuleBase" id="RU363066"/>
    </source>
</evidence>
<comment type="catalytic activity">
    <reaction evidence="9 10">
        <text>D-gluconate + ATP = 6-phospho-D-gluconate + ADP + H(+)</text>
        <dbReference type="Rhea" id="RHEA:19433"/>
        <dbReference type="ChEBI" id="CHEBI:15378"/>
        <dbReference type="ChEBI" id="CHEBI:18391"/>
        <dbReference type="ChEBI" id="CHEBI:30616"/>
        <dbReference type="ChEBI" id="CHEBI:58759"/>
        <dbReference type="ChEBI" id="CHEBI:456216"/>
        <dbReference type="EC" id="2.7.1.12"/>
    </reaction>
</comment>
<evidence type="ECO:0000256" key="8">
    <source>
        <dbReference type="ARBA" id="ARBA00023064"/>
    </source>
</evidence>
<keyword evidence="4 10" id="KW-0808">Transferase</keyword>
<dbReference type="EMBL" id="AVPK01000004">
    <property type="protein sequence ID" value="KGN37953.1"/>
    <property type="molecule type" value="Genomic_DNA"/>
</dbReference>
<organism evidence="11 12">
    <name type="scientific">Knoellia subterranea KCTC 19937</name>
    <dbReference type="NCBI Taxonomy" id="1385521"/>
    <lineage>
        <taxon>Bacteria</taxon>
        <taxon>Bacillati</taxon>
        <taxon>Actinomycetota</taxon>
        <taxon>Actinomycetes</taxon>
        <taxon>Micrococcales</taxon>
        <taxon>Intrasporangiaceae</taxon>
        <taxon>Knoellia</taxon>
    </lineage>
</organism>
<dbReference type="PANTHER" id="PTHR43442">
    <property type="entry name" value="GLUCONOKINASE-RELATED"/>
    <property type="match status" value="1"/>
</dbReference>
<evidence type="ECO:0000313" key="12">
    <source>
        <dbReference type="Proteomes" id="UP000030011"/>
    </source>
</evidence>
<evidence type="ECO:0000256" key="7">
    <source>
        <dbReference type="ARBA" id="ARBA00022840"/>
    </source>
</evidence>
<evidence type="ECO:0000256" key="4">
    <source>
        <dbReference type="ARBA" id="ARBA00022679"/>
    </source>
</evidence>
<dbReference type="SUPFAM" id="SSF52540">
    <property type="entry name" value="P-loop containing nucleoside triphosphate hydrolases"/>
    <property type="match status" value="1"/>
</dbReference>
<gene>
    <name evidence="11" type="ORF">N803_12895</name>
</gene>
<proteinExistence type="inferred from homology"/>
<dbReference type="AlphaFoldDB" id="A0A0A0JLG2"/>
<evidence type="ECO:0000256" key="2">
    <source>
        <dbReference type="ARBA" id="ARBA00008420"/>
    </source>
</evidence>
<keyword evidence="7 10" id="KW-0067">ATP-binding</keyword>
<evidence type="ECO:0000256" key="9">
    <source>
        <dbReference type="ARBA" id="ARBA00048090"/>
    </source>
</evidence>
<dbReference type="GO" id="GO:0019521">
    <property type="term" value="P:D-gluconate metabolic process"/>
    <property type="evidence" value="ECO:0007669"/>
    <property type="project" value="UniProtKB-KW"/>
</dbReference>
<dbReference type="FunFam" id="3.40.50.300:FF:000522">
    <property type="entry name" value="Gluconokinase"/>
    <property type="match status" value="1"/>
</dbReference>
<comment type="pathway">
    <text evidence="1">Carbohydrate acid metabolism.</text>
</comment>
<keyword evidence="5 10" id="KW-0547">Nucleotide-binding</keyword>
<keyword evidence="8" id="KW-0311">Gluconate utilization</keyword>
<dbReference type="GO" id="GO:0046316">
    <property type="term" value="F:gluconokinase activity"/>
    <property type="evidence" value="ECO:0007669"/>
    <property type="project" value="UniProtKB-EC"/>
</dbReference>
<dbReference type="NCBIfam" id="TIGR01313">
    <property type="entry name" value="therm_gnt_kin"/>
    <property type="match status" value="1"/>
</dbReference>
<evidence type="ECO:0000256" key="1">
    <source>
        <dbReference type="ARBA" id="ARBA00004761"/>
    </source>
</evidence>
<dbReference type="GO" id="GO:0005737">
    <property type="term" value="C:cytoplasm"/>
    <property type="evidence" value="ECO:0007669"/>
    <property type="project" value="TreeGrafter"/>
</dbReference>
<comment type="caution">
    <text evidence="11">The sequence shown here is derived from an EMBL/GenBank/DDBJ whole genome shotgun (WGS) entry which is preliminary data.</text>
</comment>
<dbReference type="EC" id="2.7.1.12" evidence="3 10"/>
<evidence type="ECO:0000256" key="6">
    <source>
        <dbReference type="ARBA" id="ARBA00022777"/>
    </source>
</evidence>
<dbReference type="STRING" id="1385521.N803_12895"/>
<dbReference type="CDD" id="cd02021">
    <property type="entry name" value="GntK"/>
    <property type="match status" value="1"/>
</dbReference>
<dbReference type="InterPro" id="IPR027417">
    <property type="entry name" value="P-loop_NTPase"/>
</dbReference>
<dbReference type="eggNOG" id="COG3265">
    <property type="taxonomic scope" value="Bacteria"/>
</dbReference>